<dbReference type="KEGG" id="mgik:GO620_005220"/>
<feature type="transmembrane region" description="Helical" evidence="3">
    <location>
        <begin position="821"/>
        <end position="844"/>
    </location>
</feature>
<evidence type="ECO:0000259" key="5">
    <source>
        <dbReference type="Pfam" id="PF02563"/>
    </source>
</evidence>
<feature type="domain" description="Polysaccharide export protein N-terminal" evidence="5">
    <location>
        <begin position="170"/>
        <end position="244"/>
    </location>
</feature>
<feature type="domain" description="Soluble ligand binding" evidence="6">
    <location>
        <begin position="421"/>
        <end position="465"/>
    </location>
</feature>
<evidence type="ECO:0000259" key="6">
    <source>
        <dbReference type="Pfam" id="PF10531"/>
    </source>
</evidence>
<name>A0A6I4IPC7_9SPHI</name>
<organism evidence="7 8">
    <name type="scientific">Mucilaginibacter ginkgonis</name>
    <dbReference type="NCBI Taxonomy" id="2682091"/>
    <lineage>
        <taxon>Bacteria</taxon>
        <taxon>Pseudomonadati</taxon>
        <taxon>Bacteroidota</taxon>
        <taxon>Sphingobacteriia</taxon>
        <taxon>Sphingobacteriales</taxon>
        <taxon>Sphingobacteriaceae</taxon>
        <taxon>Mucilaginibacter</taxon>
    </lineage>
</organism>
<accession>A0A6I4IPC7</accession>
<evidence type="ECO:0000256" key="3">
    <source>
        <dbReference type="SAM" id="Phobius"/>
    </source>
</evidence>
<evidence type="ECO:0000256" key="4">
    <source>
        <dbReference type="SAM" id="SignalP"/>
    </source>
</evidence>
<dbReference type="InterPro" id="IPR049712">
    <property type="entry name" value="Poly_export"/>
</dbReference>
<keyword evidence="8" id="KW-1185">Reference proteome</keyword>
<dbReference type="Gene3D" id="3.10.560.10">
    <property type="entry name" value="Outer membrane lipoprotein wza domain like"/>
    <property type="match status" value="6"/>
</dbReference>
<dbReference type="PANTHER" id="PTHR33619">
    <property type="entry name" value="POLYSACCHARIDE EXPORT PROTEIN GFCE-RELATED"/>
    <property type="match status" value="1"/>
</dbReference>
<feature type="domain" description="Soluble ligand binding" evidence="6">
    <location>
        <begin position="255"/>
        <end position="300"/>
    </location>
</feature>
<dbReference type="Proteomes" id="UP000429232">
    <property type="component" value="Chromosome"/>
</dbReference>
<dbReference type="Gene3D" id="3.30.1950.10">
    <property type="entry name" value="wza like domain"/>
    <property type="match status" value="1"/>
</dbReference>
<evidence type="ECO:0000256" key="2">
    <source>
        <dbReference type="SAM" id="MobiDB-lite"/>
    </source>
</evidence>
<keyword evidence="3" id="KW-0472">Membrane</keyword>
<gene>
    <name evidence="7" type="ORF">GO620_005220</name>
</gene>
<feature type="signal peptide" evidence="4">
    <location>
        <begin position="1"/>
        <end position="26"/>
    </location>
</feature>
<protein>
    <submittedName>
        <fullName evidence="7">SLBB domain-containing protein</fullName>
    </submittedName>
</protein>
<sequence>MTKKFYKAIKFVALICFLILSHLAFSQTTDLSKVKVDDLTDTQIRQIISRAASVGYTSDEQIAQVAISQGLNRAEAQKLTDRINKIKKQDATSNKNLPADNSGDDRSRSYNEFTDTLNSDTSKISRRNLETKRKDQLRDALGNLIPKIFGQDLFKNNGRNTFEPNLRIATPKNYVVGPDDVLLIDITGDNEVSYKPKVSPDGTIAIQYAGLISVGGLTVEAASSKIRAALAKTYPGIRSGRTSVSINLGNIRSIKVNIVGEVTRPGSYTLSSLSTVFNALYASGGPNDNGSLRSIQVVRNSKIIAIVDVYDFLLNGVQKNIRLQDQDVINIPVYKTRIEMNGEFKRPALYEITLAETLQDAINFAGGFTSAAYTAGLKILQSTGRERKIVDIAANRFRDYHPLNGDKVIAEQILERYENRVSIEGAVFRPGKYELDKGFTLKQLILKADGLKEDAFLNRGYINRLNADNTPSLITFDVRRAVSGADPDIVLQREDQVIISSIFDLRDEYTVNIQGQVRAPGQFKFREGMNLENLIQEAGGFQQGATPSRIEIARRVQNSDPLSKNSPTAQIFTVSVDKDLRLVGAPFILQPFDIVSIRSAEGFQRQKSVLIQGEVLYPGNYAVKSNNDKILNILQRAGGLTVSAFPEGASLRRRNRAGNSGNGRDIDTAQIELDKTKNLKRLALAQRLKDTTGVSSEDIAVQKSDYIGMNLVKILRDSTSRENLLVEDGDIITVPRQFQTVSVTGSVLRPTNIVYAPGKTMQEYINEAGGFTDNANKRGAYVVYPNGSVKATKKLLFFYNYPGVKPGSEIFVPKSAPKVPLGIQGIIGISTALASLAVIVITLFKK</sequence>
<proteinExistence type="predicted"/>
<keyword evidence="1 4" id="KW-0732">Signal</keyword>
<feature type="domain" description="Soluble ligand binding" evidence="6">
    <location>
        <begin position="511"/>
        <end position="557"/>
    </location>
</feature>
<dbReference type="PANTHER" id="PTHR33619:SF3">
    <property type="entry name" value="POLYSACCHARIDE EXPORT PROTEIN GFCE-RELATED"/>
    <property type="match status" value="1"/>
</dbReference>
<evidence type="ECO:0000313" key="8">
    <source>
        <dbReference type="Proteomes" id="UP000429232"/>
    </source>
</evidence>
<feature type="region of interest" description="Disordered" evidence="2">
    <location>
        <begin position="87"/>
        <end position="117"/>
    </location>
</feature>
<dbReference type="InterPro" id="IPR019554">
    <property type="entry name" value="Soluble_ligand-bd"/>
</dbReference>
<dbReference type="InterPro" id="IPR003715">
    <property type="entry name" value="Poly_export_N"/>
</dbReference>
<reference evidence="7 8" key="1">
    <citation type="submission" date="2020-12" db="EMBL/GenBank/DDBJ databases">
        <title>HMF7856_wgs.fasta genome submission.</title>
        <authorList>
            <person name="Kang H."/>
            <person name="Kim H."/>
            <person name="Joh K."/>
        </authorList>
    </citation>
    <scope>NUCLEOTIDE SEQUENCE [LARGE SCALE GENOMIC DNA]</scope>
    <source>
        <strain evidence="7 8">HMF7856</strain>
    </source>
</reference>
<evidence type="ECO:0000313" key="7">
    <source>
        <dbReference type="EMBL" id="QQL51509.1"/>
    </source>
</evidence>
<keyword evidence="3" id="KW-0812">Transmembrane</keyword>
<dbReference type="Pfam" id="PF02563">
    <property type="entry name" value="Poly_export"/>
    <property type="match status" value="1"/>
</dbReference>
<dbReference type="Pfam" id="PF10531">
    <property type="entry name" value="SLBB"/>
    <property type="match status" value="6"/>
</dbReference>
<feature type="domain" description="Soluble ligand binding" evidence="6">
    <location>
        <begin position="611"/>
        <end position="658"/>
    </location>
</feature>
<keyword evidence="3" id="KW-1133">Transmembrane helix</keyword>
<feature type="domain" description="Soluble ligand binding" evidence="6">
    <location>
        <begin position="340"/>
        <end position="377"/>
    </location>
</feature>
<feature type="domain" description="Soluble ligand binding" evidence="6">
    <location>
        <begin position="741"/>
        <end position="779"/>
    </location>
</feature>
<dbReference type="GO" id="GO:0015159">
    <property type="term" value="F:polysaccharide transmembrane transporter activity"/>
    <property type="evidence" value="ECO:0007669"/>
    <property type="project" value="InterPro"/>
</dbReference>
<evidence type="ECO:0000256" key="1">
    <source>
        <dbReference type="ARBA" id="ARBA00022729"/>
    </source>
</evidence>
<dbReference type="EMBL" id="CP066775">
    <property type="protein sequence ID" value="QQL51509.1"/>
    <property type="molecule type" value="Genomic_DNA"/>
</dbReference>
<dbReference type="AlphaFoldDB" id="A0A6I4IPC7"/>
<feature type="chain" id="PRO_5043377666" evidence="4">
    <location>
        <begin position="27"/>
        <end position="846"/>
    </location>
</feature>